<sequence>MTMVPSEALVVVADGGGARLFRNRGDERSLSLHQVELRELMNMDDDGPAGSMPGESTGQQIDEATFAKQLALALNDGALKQQYEALVLIADPTTLGRMRPLLHKEVLARTVTELAKTLTNAPVEDIERALRPS</sequence>
<dbReference type="AlphaFoldDB" id="A0A5D4XNL2"/>
<accession>A0A5D4XNL2</accession>
<proteinExistence type="predicted"/>
<gene>
    <name evidence="1" type="ORF">FZO89_04185</name>
</gene>
<dbReference type="Proteomes" id="UP000324973">
    <property type="component" value="Unassembled WGS sequence"/>
</dbReference>
<dbReference type="InterPro" id="IPR041374">
    <property type="entry name" value="BaeRF_family12"/>
</dbReference>
<name>A0A5D4XNL2_9GAMM</name>
<dbReference type="OrthoDB" id="9812459at2"/>
<dbReference type="RefSeq" id="WP_149102074.1">
    <property type="nucleotide sequence ID" value="NZ_VTFT01000001.1"/>
</dbReference>
<evidence type="ECO:0000313" key="2">
    <source>
        <dbReference type="Proteomes" id="UP000324973"/>
    </source>
</evidence>
<comment type="caution">
    <text evidence="1">The sequence shown here is derived from an EMBL/GenBank/DDBJ whole genome shotgun (WGS) entry which is preliminary data.</text>
</comment>
<reference evidence="1 2" key="1">
    <citation type="submission" date="2019-08" db="EMBL/GenBank/DDBJ databases">
        <title>Luteimonas viscosus sp. nov., isolated from soil of a sunflower field.</title>
        <authorList>
            <person name="Jianli Z."/>
            <person name="Ying Z."/>
        </authorList>
    </citation>
    <scope>NUCLEOTIDE SEQUENCE [LARGE SCALE GENOMIC DNA]</scope>
    <source>
        <strain evidence="1 2">XBU10</strain>
    </source>
</reference>
<dbReference type="EMBL" id="VTFT01000001">
    <property type="protein sequence ID" value="TYT25523.1"/>
    <property type="molecule type" value="Genomic_DNA"/>
</dbReference>
<evidence type="ECO:0000313" key="1">
    <source>
        <dbReference type="EMBL" id="TYT25523.1"/>
    </source>
</evidence>
<dbReference type="Pfam" id="PF18856">
    <property type="entry name" value="baeRF_family12"/>
    <property type="match status" value="1"/>
</dbReference>
<keyword evidence="2" id="KW-1185">Reference proteome</keyword>
<protein>
    <submittedName>
        <fullName evidence="1">Host attachment protein</fullName>
    </submittedName>
</protein>
<organism evidence="1 2">
    <name type="scientific">Luteimonas viscosa</name>
    <dbReference type="NCBI Taxonomy" id="1132694"/>
    <lineage>
        <taxon>Bacteria</taxon>
        <taxon>Pseudomonadati</taxon>
        <taxon>Pseudomonadota</taxon>
        <taxon>Gammaproteobacteria</taxon>
        <taxon>Lysobacterales</taxon>
        <taxon>Lysobacteraceae</taxon>
        <taxon>Luteimonas</taxon>
    </lineage>
</organism>